<dbReference type="EMBL" id="JAHHHV010000010">
    <property type="protein sequence ID" value="MBW4464293.1"/>
    <property type="molecule type" value="Genomic_DNA"/>
</dbReference>
<evidence type="ECO:0008006" key="4">
    <source>
        <dbReference type="Google" id="ProtNLM"/>
    </source>
</evidence>
<feature type="transmembrane region" description="Helical" evidence="1">
    <location>
        <begin position="81"/>
        <end position="103"/>
    </location>
</feature>
<organism evidence="2 3">
    <name type="scientific">Pegethrix bostrychoides GSE-TBD4-15B</name>
    <dbReference type="NCBI Taxonomy" id="2839662"/>
    <lineage>
        <taxon>Bacteria</taxon>
        <taxon>Bacillati</taxon>
        <taxon>Cyanobacteriota</taxon>
        <taxon>Cyanophyceae</taxon>
        <taxon>Oculatellales</taxon>
        <taxon>Oculatellaceae</taxon>
        <taxon>Pegethrix</taxon>
    </lineage>
</organism>
<feature type="transmembrane region" description="Helical" evidence="1">
    <location>
        <begin position="115"/>
        <end position="134"/>
    </location>
</feature>
<dbReference type="Pfam" id="PF18936">
    <property type="entry name" value="DUF5684"/>
    <property type="match status" value="1"/>
</dbReference>
<dbReference type="Proteomes" id="UP000707356">
    <property type="component" value="Unassembled WGS sequence"/>
</dbReference>
<reference evidence="2" key="1">
    <citation type="submission" date="2021-05" db="EMBL/GenBank/DDBJ databases">
        <authorList>
            <person name="Pietrasiak N."/>
            <person name="Ward R."/>
            <person name="Stajich J.E."/>
            <person name="Kurbessoian T."/>
        </authorList>
    </citation>
    <scope>NUCLEOTIDE SEQUENCE</scope>
    <source>
        <strain evidence="2">GSE-TBD4-15B</strain>
    </source>
</reference>
<keyword evidence="1" id="KW-1133">Transmembrane helix</keyword>
<gene>
    <name evidence="2" type="ORF">KME07_02480</name>
</gene>
<reference evidence="2" key="2">
    <citation type="journal article" date="2022" name="Microbiol. Resour. Announc.">
        <title>Metagenome Sequencing to Explore Phylogenomics of Terrestrial Cyanobacteria.</title>
        <authorList>
            <person name="Ward R.D."/>
            <person name="Stajich J.E."/>
            <person name="Johansen J.R."/>
            <person name="Huntemann M."/>
            <person name="Clum A."/>
            <person name="Foster B."/>
            <person name="Foster B."/>
            <person name="Roux S."/>
            <person name="Palaniappan K."/>
            <person name="Varghese N."/>
            <person name="Mukherjee S."/>
            <person name="Reddy T.B.K."/>
            <person name="Daum C."/>
            <person name="Copeland A."/>
            <person name="Chen I.A."/>
            <person name="Ivanova N.N."/>
            <person name="Kyrpides N.C."/>
            <person name="Shapiro N."/>
            <person name="Eloe-Fadrosh E.A."/>
            <person name="Pietrasiak N."/>
        </authorList>
    </citation>
    <scope>NUCLEOTIDE SEQUENCE</scope>
    <source>
        <strain evidence="2">GSE-TBD4-15B</strain>
    </source>
</reference>
<feature type="transmembrane region" description="Helical" evidence="1">
    <location>
        <begin position="31"/>
        <end position="51"/>
    </location>
</feature>
<evidence type="ECO:0000313" key="3">
    <source>
        <dbReference type="Proteomes" id="UP000707356"/>
    </source>
</evidence>
<proteinExistence type="predicted"/>
<evidence type="ECO:0000313" key="2">
    <source>
        <dbReference type="EMBL" id="MBW4464293.1"/>
    </source>
</evidence>
<evidence type="ECO:0000256" key="1">
    <source>
        <dbReference type="SAM" id="Phobius"/>
    </source>
</evidence>
<protein>
    <recommendedName>
        <fullName evidence="4">Signal peptidase I</fullName>
    </recommendedName>
</protein>
<sequence length="136" mass="15872">MIHLWFVQNLDSLFFLAQTADIEPEITSSPLFSLFSLISYLFGSFCFWKIYQRLGEANAWFAWVPFLGQWKMYQAGGQSPWWVIALFIPLVNIVALVFLVIALVNIVKRLGKTPWLILLMLIPLVNFWVLYHLAFQ</sequence>
<dbReference type="InterPro" id="IPR043739">
    <property type="entry name" value="DUF5684"/>
</dbReference>
<accession>A0A951U350</accession>
<keyword evidence="1" id="KW-0472">Membrane</keyword>
<dbReference type="AlphaFoldDB" id="A0A951U350"/>
<keyword evidence="1" id="KW-0812">Transmembrane</keyword>
<comment type="caution">
    <text evidence="2">The sequence shown here is derived from an EMBL/GenBank/DDBJ whole genome shotgun (WGS) entry which is preliminary data.</text>
</comment>
<name>A0A951U350_9CYAN</name>